<comment type="caution">
    <text evidence="3">The sequence shown here is derived from an EMBL/GenBank/DDBJ whole genome shotgun (WGS) entry which is preliminary data.</text>
</comment>
<evidence type="ECO:0000256" key="1">
    <source>
        <dbReference type="ARBA" id="ARBA00006484"/>
    </source>
</evidence>
<dbReference type="InterPro" id="IPR036291">
    <property type="entry name" value="NAD(P)-bd_dom_sf"/>
</dbReference>
<dbReference type="InterPro" id="IPR002347">
    <property type="entry name" value="SDR_fam"/>
</dbReference>
<gene>
    <name evidence="3" type="ORF">A3H09_03945</name>
</gene>
<dbReference type="NCBIfam" id="NF005559">
    <property type="entry name" value="PRK07231.1"/>
    <property type="match status" value="1"/>
</dbReference>
<dbReference type="PANTHER" id="PTHR42760:SF115">
    <property type="entry name" value="3-OXOACYL-[ACYL-CARRIER-PROTEIN] REDUCTASE FABG"/>
    <property type="match status" value="1"/>
</dbReference>
<sequence>MRLKNKVAIITGAGSGIGRAAALAFAREGAKVVAADWAEAGGQETVKLINKQNGRAFFVKVDVSNSSQVERMVSRCLAEYEQVDILFSNAGIVKMGALHETAEADWDQVMDVNLKGVFLCSKAVLPQMLKQGQGKIINTASIAGLVGFDKVGPYCASKGGIIALTREMAVEYGLNKINVNCIAPGVIKTAMTKDMLNDPAVAQGFAANTPYPRLGQGEDIAMAAVYLASDESDFVTGQVLTVDGGWTAK</sequence>
<dbReference type="Pfam" id="PF13561">
    <property type="entry name" value="adh_short_C2"/>
    <property type="match status" value="1"/>
</dbReference>
<name>A0A1F5SUS9_9BACT</name>
<dbReference type="Proteomes" id="UP000176915">
    <property type="component" value="Unassembled WGS sequence"/>
</dbReference>
<evidence type="ECO:0000256" key="2">
    <source>
        <dbReference type="ARBA" id="ARBA00023002"/>
    </source>
</evidence>
<comment type="similarity">
    <text evidence="1">Belongs to the short-chain dehydrogenases/reductases (SDR) family.</text>
</comment>
<dbReference type="PRINTS" id="PR00080">
    <property type="entry name" value="SDRFAMILY"/>
</dbReference>
<dbReference type="FunFam" id="3.40.50.720:FF:000084">
    <property type="entry name" value="Short-chain dehydrogenase reductase"/>
    <property type="match status" value="1"/>
</dbReference>
<reference evidence="3 4" key="1">
    <citation type="journal article" date="2016" name="Nat. Commun.">
        <title>Thousands of microbial genomes shed light on interconnected biogeochemical processes in an aquifer system.</title>
        <authorList>
            <person name="Anantharaman K."/>
            <person name="Brown C.T."/>
            <person name="Hug L.A."/>
            <person name="Sharon I."/>
            <person name="Castelle C.J."/>
            <person name="Probst A.J."/>
            <person name="Thomas B.C."/>
            <person name="Singh A."/>
            <person name="Wilkins M.J."/>
            <person name="Karaoz U."/>
            <person name="Brodie E.L."/>
            <person name="Williams K.H."/>
            <person name="Hubbard S.S."/>
            <person name="Banfield J.F."/>
        </authorList>
    </citation>
    <scope>NUCLEOTIDE SEQUENCE [LARGE SCALE GENOMIC DNA]</scope>
</reference>
<proteinExistence type="inferred from homology"/>
<dbReference type="PROSITE" id="PS00061">
    <property type="entry name" value="ADH_SHORT"/>
    <property type="match status" value="1"/>
</dbReference>
<dbReference type="EMBL" id="MFFY01000048">
    <property type="protein sequence ID" value="OGF30495.1"/>
    <property type="molecule type" value="Genomic_DNA"/>
</dbReference>
<dbReference type="Gene3D" id="3.40.50.720">
    <property type="entry name" value="NAD(P)-binding Rossmann-like Domain"/>
    <property type="match status" value="1"/>
</dbReference>
<dbReference type="AlphaFoldDB" id="A0A1F5SUS9"/>
<accession>A0A1F5SUS9</accession>
<dbReference type="InterPro" id="IPR020904">
    <property type="entry name" value="Sc_DH/Rdtase_CS"/>
</dbReference>
<dbReference type="PANTHER" id="PTHR42760">
    <property type="entry name" value="SHORT-CHAIN DEHYDROGENASES/REDUCTASES FAMILY MEMBER"/>
    <property type="match status" value="1"/>
</dbReference>
<dbReference type="CDD" id="cd05233">
    <property type="entry name" value="SDR_c"/>
    <property type="match status" value="1"/>
</dbReference>
<organism evidence="3 4">
    <name type="scientific">Candidatus Falkowbacteria bacterium RIFCSPLOWO2_12_FULL_45_13</name>
    <dbReference type="NCBI Taxonomy" id="1797991"/>
    <lineage>
        <taxon>Bacteria</taxon>
        <taxon>Candidatus Falkowiibacteriota</taxon>
    </lineage>
</organism>
<evidence type="ECO:0000313" key="3">
    <source>
        <dbReference type="EMBL" id="OGF30495.1"/>
    </source>
</evidence>
<protein>
    <recommendedName>
        <fullName evidence="5">Short-chain dehydrogenase</fullName>
    </recommendedName>
</protein>
<keyword evidence="2" id="KW-0560">Oxidoreductase</keyword>
<dbReference type="PRINTS" id="PR00081">
    <property type="entry name" value="GDHRDH"/>
</dbReference>
<dbReference type="SUPFAM" id="SSF51735">
    <property type="entry name" value="NAD(P)-binding Rossmann-fold domains"/>
    <property type="match status" value="1"/>
</dbReference>
<dbReference type="GO" id="GO:0016616">
    <property type="term" value="F:oxidoreductase activity, acting on the CH-OH group of donors, NAD or NADP as acceptor"/>
    <property type="evidence" value="ECO:0007669"/>
    <property type="project" value="TreeGrafter"/>
</dbReference>
<evidence type="ECO:0008006" key="5">
    <source>
        <dbReference type="Google" id="ProtNLM"/>
    </source>
</evidence>
<evidence type="ECO:0000313" key="4">
    <source>
        <dbReference type="Proteomes" id="UP000176915"/>
    </source>
</evidence>